<name>A0A2T5G0W1_9SPHN</name>
<dbReference type="AlphaFoldDB" id="A0A2T5G0W1"/>
<keyword evidence="5" id="KW-1185">Reference proteome</keyword>
<gene>
    <name evidence="4" type="ORF">CLG96_01215</name>
</gene>
<dbReference type="EMBL" id="NWBU01000004">
    <property type="protein sequence ID" value="PTQ12796.1"/>
    <property type="molecule type" value="Genomic_DNA"/>
</dbReference>
<evidence type="ECO:0000259" key="3">
    <source>
        <dbReference type="Pfam" id="PF13505"/>
    </source>
</evidence>
<dbReference type="SUPFAM" id="SSF56925">
    <property type="entry name" value="OMPA-like"/>
    <property type="match status" value="1"/>
</dbReference>
<dbReference type="Pfam" id="PF13505">
    <property type="entry name" value="OMP_b-brl"/>
    <property type="match status" value="1"/>
</dbReference>
<protein>
    <recommendedName>
        <fullName evidence="3">Outer membrane protein beta-barrel domain-containing protein</fullName>
    </recommendedName>
</protein>
<evidence type="ECO:0000256" key="1">
    <source>
        <dbReference type="ARBA" id="ARBA00022729"/>
    </source>
</evidence>
<feature type="signal peptide" evidence="2">
    <location>
        <begin position="1"/>
        <end position="22"/>
    </location>
</feature>
<feature type="chain" id="PRO_5015642126" description="Outer membrane protein beta-barrel domain-containing protein" evidence="2">
    <location>
        <begin position="23"/>
        <end position="204"/>
    </location>
</feature>
<dbReference type="OrthoDB" id="7595840at2"/>
<accession>A0A2T5G0W1</accession>
<comment type="caution">
    <text evidence="4">The sequence shown here is derived from an EMBL/GenBank/DDBJ whole genome shotgun (WGS) entry which is preliminary data.</text>
</comment>
<keyword evidence="1 2" id="KW-0732">Signal</keyword>
<organism evidence="4 5">
    <name type="scientific">Sphingomonas oleivorans</name>
    <dbReference type="NCBI Taxonomy" id="1735121"/>
    <lineage>
        <taxon>Bacteria</taxon>
        <taxon>Pseudomonadati</taxon>
        <taxon>Pseudomonadota</taxon>
        <taxon>Alphaproteobacteria</taxon>
        <taxon>Sphingomonadales</taxon>
        <taxon>Sphingomonadaceae</taxon>
        <taxon>Sphingomonas</taxon>
    </lineage>
</organism>
<dbReference type="InterPro" id="IPR027385">
    <property type="entry name" value="Beta-barrel_OMP"/>
</dbReference>
<feature type="domain" description="Outer membrane protein beta-barrel" evidence="3">
    <location>
        <begin position="11"/>
        <end position="204"/>
    </location>
</feature>
<dbReference type="Proteomes" id="UP000244162">
    <property type="component" value="Unassembled WGS sequence"/>
</dbReference>
<dbReference type="Gene3D" id="2.40.160.20">
    <property type="match status" value="1"/>
</dbReference>
<evidence type="ECO:0000256" key="2">
    <source>
        <dbReference type="SAM" id="SignalP"/>
    </source>
</evidence>
<sequence>MSLALRHLLPALLLAAPAAAQAQGLPLLPHFYAGAELGSGSRGASNFGVAGTRTGGDDTSFDYGVFGGVELPSFPLGYFALEAGVGMSDGKTEATVVNGGVTQRVTGDAEWNWSGTARLGLNPIPGLAAYGIAGYGGEKVDVTVTNTATGASVSDNRHRDGLIYGVGARYTFGQFLGARVEYRQRETSGRYDPEQILGGLYLRF</sequence>
<reference evidence="4 5" key="1">
    <citation type="submission" date="2017-09" db="EMBL/GenBank/DDBJ databases">
        <title>Sphingomonas panjinensis sp.nov., isolated from oil-contaminated soil.</title>
        <authorList>
            <person name="Wang L."/>
            <person name="Chen L."/>
        </authorList>
    </citation>
    <scope>NUCLEOTIDE SEQUENCE [LARGE SCALE GENOMIC DNA]</scope>
    <source>
        <strain evidence="4 5">FW-11</strain>
    </source>
</reference>
<dbReference type="InterPro" id="IPR011250">
    <property type="entry name" value="OMP/PagP_B-barrel"/>
</dbReference>
<proteinExistence type="predicted"/>
<evidence type="ECO:0000313" key="4">
    <source>
        <dbReference type="EMBL" id="PTQ12796.1"/>
    </source>
</evidence>
<evidence type="ECO:0000313" key="5">
    <source>
        <dbReference type="Proteomes" id="UP000244162"/>
    </source>
</evidence>
<dbReference type="RefSeq" id="WP_107966034.1">
    <property type="nucleotide sequence ID" value="NZ_NWBU01000004.1"/>
</dbReference>